<evidence type="ECO:0000256" key="2">
    <source>
        <dbReference type="SAM" id="Phobius"/>
    </source>
</evidence>
<feature type="transmembrane region" description="Helical" evidence="2">
    <location>
        <begin position="20"/>
        <end position="51"/>
    </location>
</feature>
<feature type="transmembrane region" description="Helical" evidence="2">
    <location>
        <begin position="197"/>
        <end position="221"/>
    </location>
</feature>
<feature type="transmembrane region" description="Helical" evidence="2">
    <location>
        <begin position="81"/>
        <end position="107"/>
    </location>
</feature>
<name>A0A6B1D484_9CHLR</name>
<keyword evidence="2" id="KW-0472">Membrane</keyword>
<evidence type="ECO:0000313" key="3">
    <source>
        <dbReference type="EMBL" id="MYC94681.1"/>
    </source>
</evidence>
<feature type="transmembrane region" description="Helical" evidence="2">
    <location>
        <begin position="119"/>
        <end position="152"/>
    </location>
</feature>
<accession>A0A6B1D484</accession>
<reference evidence="3" key="1">
    <citation type="submission" date="2019-09" db="EMBL/GenBank/DDBJ databases">
        <title>Characterisation of the sponge microbiome using genome-centric metagenomics.</title>
        <authorList>
            <person name="Engelberts J.P."/>
            <person name="Robbins S.J."/>
            <person name="De Goeij J.M."/>
            <person name="Aranda M."/>
            <person name="Bell S.C."/>
            <person name="Webster N.S."/>
        </authorList>
    </citation>
    <scope>NUCLEOTIDE SEQUENCE</scope>
    <source>
        <strain evidence="3">SB0661_bin_32</strain>
    </source>
</reference>
<protein>
    <submittedName>
        <fullName evidence="3">DUF4013 domain-containing protein</fullName>
    </submittedName>
</protein>
<organism evidence="3">
    <name type="scientific">Caldilineaceae bacterium SB0661_bin_32</name>
    <dbReference type="NCBI Taxonomy" id="2605255"/>
    <lineage>
        <taxon>Bacteria</taxon>
        <taxon>Bacillati</taxon>
        <taxon>Chloroflexota</taxon>
        <taxon>Caldilineae</taxon>
        <taxon>Caldilineales</taxon>
        <taxon>Caldilineaceae</taxon>
    </lineage>
</organism>
<dbReference type="EMBL" id="VXMH01000031">
    <property type="protein sequence ID" value="MYC94681.1"/>
    <property type="molecule type" value="Genomic_DNA"/>
</dbReference>
<proteinExistence type="predicted"/>
<dbReference type="AlphaFoldDB" id="A0A6B1D484"/>
<sequence length="327" mass="35477">MDIGRALTYFSEDERWVEKTAIGTGLLLISSLLLMALVGVLGYFILFGYLVRLLQNVRDDVHPVLPEWDRWGDDLVRGVKLACVVVIWALPIILIFFPAFIISIVIADNTPYDPKYPGGSVASIILSCASCLSFLFAIAFAVMQPGFTIAFARNETIKDGLQVSEVWDWTRDNIGNVAIVAILTVIASMIITTVGSIVGLILCVIGAVVTVPLAQLITYYFQSHLYGQLARVAGEGAAGGSFGAMPVTEPDTGWTAEPVEKPEASAEIVPPTVFEPELQEEPEPPAAPDSKTKPEAPEESEQPEEDVQPDEENQSEEGELPSEPKSQ</sequence>
<feature type="transmembrane region" description="Helical" evidence="2">
    <location>
        <begin position="173"/>
        <end position="191"/>
    </location>
</feature>
<keyword evidence="2" id="KW-1133">Transmembrane helix</keyword>
<gene>
    <name evidence="3" type="ORF">F4X14_06895</name>
</gene>
<dbReference type="InterPro" id="IPR025098">
    <property type="entry name" value="DUF4013"/>
</dbReference>
<keyword evidence="2" id="KW-0812">Transmembrane</keyword>
<comment type="caution">
    <text evidence="3">The sequence shown here is derived from an EMBL/GenBank/DDBJ whole genome shotgun (WGS) entry which is preliminary data.</text>
</comment>
<evidence type="ECO:0000256" key="1">
    <source>
        <dbReference type="SAM" id="MobiDB-lite"/>
    </source>
</evidence>
<feature type="region of interest" description="Disordered" evidence="1">
    <location>
        <begin position="243"/>
        <end position="327"/>
    </location>
</feature>
<dbReference type="Pfam" id="PF13197">
    <property type="entry name" value="DUF4013"/>
    <property type="match status" value="1"/>
</dbReference>
<feature type="compositionally biased region" description="Acidic residues" evidence="1">
    <location>
        <begin position="297"/>
        <end position="320"/>
    </location>
</feature>